<protein>
    <submittedName>
        <fullName evidence="3">Glycosyltransferase</fullName>
    </submittedName>
</protein>
<sequence>MNHRIAMLTTLHPHDDIRIYHKESKALARAGWRVEIYNPRMEAAGEYGIRFRRLILPSTRTIRLLRGRSIAYRALFESRADLFMLHDPELLPLLKPLRLAGRRTIYDAHEDLPAQLLEKDWIPIKMRPAAARFGEEQLRRWLPYADGVVAATPSIAARLGERAVLVRNRVTEADFQLFETALVRYRVIPRAVCYAGALTEQRGLTRMVRCCHRAGAILLLAGSFESEGLRRQVQRMEEYRCVRYFGRLDREGVASLYAQANAGLMLLDDTAAYRESEPIKSFEYLCAGLPVIASDFPHWRALLPEEGVRFVPQEDEPSVTAAIADAIAGKSREKLAQRRELYYERYGFSPDARRLIELCERLERS</sequence>
<evidence type="ECO:0000256" key="1">
    <source>
        <dbReference type="ARBA" id="ARBA00022679"/>
    </source>
</evidence>
<dbReference type="Proteomes" id="UP000658131">
    <property type="component" value="Unassembled WGS sequence"/>
</dbReference>
<keyword evidence="1" id="KW-0808">Transferase</keyword>
<evidence type="ECO:0000313" key="3">
    <source>
        <dbReference type="EMBL" id="MBC8576230.1"/>
    </source>
</evidence>
<dbReference type="EMBL" id="JACRTB010000009">
    <property type="protein sequence ID" value="MBC8576230.1"/>
    <property type="molecule type" value="Genomic_DNA"/>
</dbReference>
<evidence type="ECO:0000259" key="2">
    <source>
        <dbReference type="Pfam" id="PF13579"/>
    </source>
</evidence>
<comment type="caution">
    <text evidence="3">The sequence shown here is derived from an EMBL/GenBank/DDBJ whole genome shotgun (WGS) entry which is preliminary data.</text>
</comment>
<name>A0ABR7NIK9_9FIRM</name>
<dbReference type="Pfam" id="PF13692">
    <property type="entry name" value="Glyco_trans_1_4"/>
    <property type="match status" value="1"/>
</dbReference>
<dbReference type="RefSeq" id="WP_262399767.1">
    <property type="nucleotide sequence ID" value="NZ_JACRTB010000009.1"/>
</dbReference>
<feature type="domain" description="Glycosyltransferase subfamily 4-like N-terminal" evidence="2">
    <location>
        <begin position="25"/>
        <end position="170"/>
    </location>
</feature>
<keyword evidence="4" id="KW-1185">Reference proteome</keyword>
<dbReference type="InterPro" id="IPR028098">
    <property type="entry name" value="Glyco_trans_4-like_N"/>
</dbReference>
<dbReference type="Pfam" id="PF13579">
    <property type="entry name" value="Glyco_trans_4_4"/>
    <property type="match status" value="1"/>
</dbReference>
<accession>A0ABR7NIK9</accession>
<proteinExistence type="predicted"/>
<evidence type="ECO:0000313" key="4">
    <source>
        <dbReference type="Proteomes" id="UP000658131"/>
    </source>
</evidence>
<dbReference type="Gene3D" id="3.40.50.2000">
    <property type="entry name" value="Glycogen Phosphorylase B"/>
    <property type="match status" value="2"/>
</dbReference>
<gene>
    <name evidence="3" type="ORF">H8717_07410</name>
</gene>
<dbReference type="SUPFAM" id="SSF53756">
    <property type="entry name" value="UDP-Glycosyltransferase/glycogen phosphorylase"/>
    <property type="match status" value="1"/>
</dbReference>
<dbReference type="PANTHER" id="PTHR46401:SF2">
    <property type="entry name" value="GLYCOSYLTRANSFERASE WBBK-RELATED"/>
    <property type="match status" value="1"/>
</dbReference>
<organism evidence="3 4">
    <name type="scientific">Yanshouia hominis</name>
    <dbReference type="NCBI Taxonomy" id="2763673"/>
    <lineage>
        <taxon>Bacteria</taxon>
        <taxon>Bacillati</taxon>
        <taxon>Bacillota</taxon>
        <taxon>Clostridia</taxon>
        <taxon>Eubacteriales</taxon>
        <taxon>Oscillospiraceae</taxon>
        <taxon>Yanshouia</taxon>
    </lineage>
</organism>
<reference evidence="3 4" key="1">
    <citation type="submission" date="2020-08" db="EMBL/GenBank/DDBJ databases">
        <title>Genome public.</title>
        <authorList>
            <person name="Liu C."/>
            <person name="Sun Q."/>
        </authorList>
    </citation>
    <scope>NUCLEOTIDE SEQUENCE [LARGE SCALE GENOMIC DNA]</scope>
    <source>
        <strain evidence="3 4">BX1</strain>
    </source>
</reference>
<dbReference type="PANTHER" id="PTHR46401">
    <property type="entry name" value="GLYCOSYLTRANSFERASE WBBK-RELATED"/>
    <property type="match status" value="1"/>
</dbReference>